<dbReference type="Proteomes" id="UP000018227">
    <property type="component" value="Unassembled WGS sequence"/>
</dbReference>
<feature type="transmembrane region" description="Helical" evidence="1">
    <location>
        <begin position="140"/>
        <end position="160"/>
    </location>
</feature>
<keyword evidence="1" id="KW-0812">Transmembrane</keyword>
<dbReference type="EMBL" id="ACIL03000005">
    <property type="protein sequence ID" value="ESL04182.1"/>
    <property type="molecule type" value="Genomic_DNA"/>
</dbReference>
<evidence type="ECO:0000313" key="2">
    <source>
        <dbReference type="EMBL" id="ESL04182.1"/>
    </source>
</evidence>
<dbReference type="Gene3D" id="1.10.1760.20">
    <property type="match status" value="1"/>
</dbReference>
<organism evidence="2 3">
    <name type="scientific">Catonella morbi ATCC 51271</name>
    <dbReference type="NCBI Taxonomy" id="592026"/>
    <lineage>
        <taxon>Bacteria</taxon>
        <taxon>Bacillati</taxon>
        <taxon>Bacillota</taxon>
        <taxon>Clostridia</taxon>
        <taxon>Lachnospirales</taxon>
        <taxon>Lachnospiraceae</taxon>
        <taxon>Catonella</taxon>
    </lineage>
</organism>
<keyword evidence="1" id="KW-0472">Membrane</keyword>
<dbReference type="AlphaFoldDB" id="V2Y7W4"/>
<dbReference type="GO" id="GO:0022857">
    <property type="term" value="F:transmembrane transporter activity"/>
    <property type="evidence" value="ECO:0007669"/>
    <property type="project" value="InterPro"/>
</dbReference>
<feature type="transmembrane region" description="Helical" evidence="1">
    <location>
        <begin position="29"/>
        <end position="49"/>
    </location>
</feature>
<evidence type="ECO:0000256" key="1">
    <source>
        <dbReference type="SAM" id="Phobius"/>
    </source>
</evidence>
<dbReference type="Pfam" id="PF12822">
    <property type="entry name" value="ECF_trnsprt"/>
    <property type="match status" value="1"/>
</dbReference>
<proteinExistence type="predicted"/>
<name>V2Y7W4_9FIRM</name>
<dbReference type="OrthoDB" id="9813540at2"/>
<keyword evidence="1" id="KW-1133">Transmembrane helix</keyword>
<gene>
    <name evidence="2" type="ORF">GCWU0000282_000529</name>
</gene>
<keyword evidence="3" id="KW-1185">Reference proteome</keyword>
<evidence type="ECO:0000313" key="3">
    <source>
        <dbReference type="Proteomes" id="UP000018227"/>
    </source>
</evidence>
<comment type="caution">
    <text evidence="2">The sequence shown here is derived from an EMBL/GenBank/DDBJ whole genome shotgun (WGS) entry which is preliminary data.</text>
</comment>
<feature type="transmembrane region" description="Helical" evidence="1">
    <location>
        <begin position="180"/>
        <end position="213"/>
    </location>
</feature>
<dbReference type="eggNOG" id="COG4684">
    <property type="taxonomic scope" value="Bacteria"/>
</dbReference>
<dbReference type="HOGENOM" id="CLU_088550_2_0_9"/>
<feature type="transmembrane region" description="Helical" evidence="1">
    <location>
        <begin position="61"/>
        <end position="94"/>
    </location>
</feature>
<accession>V2Y7W4</accession>
<feature type="transmembrane region" description="Helical" evidence="1">
    <location>
        <begin position="106"/>
        <end position="128"/>
    </location>
</feature>
<evidence type="ECO:0008006" key="4">
    <source>
        <dbReference type="Google" id="ProtNLM"/>
    </source>
</evidence>
<dbReference type="STRING" id="592026.GCWU0000282_000529"/>
<protein>
    <recommendedName>
        <fullName evidence="4">Thiamine transporter protein</fullName>
    </recommendedName>
</protein>
<sequence>MYPIGHSPKFTGISAGGKMNTMNTKTERLVGIGILTALIIVLQTFASGFKIANFSPPLSLIPIIVGAILFGEFAGAILGLIFGIVVVLAVISGAEPFSTLMLNFNPIMTVIICLFKGVAAGYLSGLVYRLLSERNNLPALIISSVITPIVNTGIFALGMLTVFYKLISDTAASAKANNTIVFFFTTFIGINFLIEVIFIAVLVPAISNIIYIIKKKNRVGGGD</sequence>
<dbReference type="InterPro" id="IPR024529">
    <property type="entry name" value="ECF_trnsprt_substrate-spec"/>
</dbReference>
<reference evidence="2 3" key="1">
    <citation type="submission" date="2013-06" db="EMBL/GenBank/DDBJ databases">
        <authorList>
            <person name="Weinstock G."/>
            <person name="Sodergren E."/>
            <person name="Clifton S."/>
            <person name="Fulton L."/>
            <person name="Fulton B."/>
            <person name="Courtney L."/>
            <person name="Fronick C."/>
            <person name="Harrison M."/>
            <person name="Strong C."/>
            <person name="Farmer C."/>
            <person name="Delahaunty K."/>
            <person name="Markovic C."/>
            <person name="Hall O."/>
            <person name="Minx P."/>
            <person name="Tomlinson C."/>
            <person name="Mitreva M."/>
            <person name="Nelson J."/>
            <person name="Hou S."/>
            <person name="Wollam A."/>
            <person name="Pepin K.H."/>
            <person name="Johnson M."/>
            <person name="Bhonagiri V."/>
            <person name="Nash W.E."/>
            <person name="Warren W."/>
            <person name="Chinwalla A."/>
            <person name="Mardis E.R."/>
            <person name="Wilson R.K."/>
        </authorList>
    </citation>
    <scope>NUCLEOTIDE SEQUENCE [LARGE SCALE GENOMIC DNA]</scope>
    <source>
        <strain evidence="2 3">ATCC 51271</strain>
    </source>
</reference>